<dbReference type="InterPro" id="IPR036866">
    <property type="entry name" value="RibonucZ/Hydroxyglut_hydro"/>
</dbReference>
<dbReference type="AlphaFoldDB" id="A0A212J151"/>
<proteinExistence type="predicted"/>
<feature type="domain" description="Metallo-beta-lactamase" evidence="1">
    <location>
        <begin position="126"/>
        <end position="320"/>
    </location>
</feature>
<reference evidence="2" key="1">
    <citation type="submission" date="2016-04" db="EMBL/GenBank/DDBJ databases">
        <authorList>
            <person name="Evans L.H."/>
            <person name="Alamgir A."/>
            <person name="Owens N."/>
            <person name="Weber N.D."/>
            <person name="Virtaneva K."/>
            <person name="Barbian K."/>
            <person name="Babar A."/>
            <person name="Rosenke K."/>
        </authorList>
    </citation>
    <scope>NUCLEOTIDE SEQUENCE</scope>
    <source>
        <strain evidence="2">86</strain>
    </source>
</reference>
<dbReference type="PANTHER" id="PTHR15032">
    <property type="entry name" value="N-ACYL-PHOSPHATIDYLETHANOLAMINE-HYDROLYZING PHOSPHOLIPASE D"/>
    <property type="match status" value="1"/>
</dbReference>
<organism evidence="2">
    <name type="scientific">uncultured delta proteobacterium</name>
    <dbReference type="NCBI Taxonomy" id="34034"/>
    <lineage>
        <taxon>Bacteria</taxon>
        <taxon>Deltaproteobacteria</taxon>
        <taxon>environmental samples</taxon>
    </lineage>
</organism>
<dbReference type="InterPro" id="IPR024884">
    <property type="entry name" value="NAPE-PLD"/>
</dbReference>
<dbReference type="GO" id="GO:0070290">
    <property type="term" value="F:N-acylphosphatidylethanolamine-specific phospholipase D activity"/>
    <property type="evidence" value="ECO:0007669"/>
    <property type="project" value="InterPro"/>
</dbReference>
<gene>
    <name evidence="2" type="ORF">KL86DPRO_10492</name>
</gene>
<dbReference type="Pfam" id="PF12706">
    <property type="entry name" value="Lactamase_B_2"/>
    <property type="match status" value="1"/>
</dbReference>
<dbReference type="PIRSF" id="PIRSF038896">
    <property type="entry name" value="NAPE-PLD"/>
    <property type="match status" value="1"/>
</dbReference>
<dbReference type="GO" id="GO:0005737">
    <property type="term" value="C:cytoplasm"/>
    <property type="evidence" value="ECO:0007669"/>
    <property type="project" value="TreeGrafter"/>
</dbReference>
<dbReference type="GO" id="GO:0008270">
    <property type="term" value="F:zinc ion binding"/>
    <property type="evidence" value="ECO:0007669"/>
    <property type="project" value="InterPro"/>
</dbReference>
<protein>
    <recommendedName>
        <fullName evidence="1">Metallo-beta-lactamase domain-containing protein</fullName>
    </recommendedName>
</protein>
<evidence type="ECO:0000259" key="1">
    <source>
        <dbReference type="Pfam" id="PF12706"/>
    </source>
</evidence>
<evidence type="ECO:0000313" key="2">
    <source>
        <dbReference type="EMBL" id="SBV93198.1"/>
    </source>
</evidence>
<dbReference type="InterPro" id="IPR001279">
    <property type="entry name" value="Metallo-B-lactamas"/>
</dbReference>
<dbReference type="Gene3D" id="3.60.15.10">
    <property type="entry name" value="Ribonuclease Z/Hydroxyacylglutathione hydrolase-like"/>
    <property type="match status" value="1"/>
</dbReference>
<name>A0A212J151_9DELT</name>
<dbReference type="SUPFAM" id="SSF56281">
    <property type="entry name" value="Metallo-hydrolase/oxidoreductase"/>
    <property type="match status" value="1"/>
</dbReference>
<dbReference type="PANTHER" id="PTHR15032:SF4">
    <property type="entry name" value="N-ACYL-PHOSPHATIDYLETHANOLAMINE-HYDROLYZING PHOSPHOLIPASE D"/>
    <property type="match status" value="1"/>
</dbReference>
<accession>A0A212J151</accession>
<dbReference type="EMBL" id="FLUQ01000001">
    <property type="protein sequence ID" value="SBV93198.1"/>
    <property type="molecule type" value="Genomic_DNA"/>
</dbReference>
<sequence>MIKRRLLKMLTGLVLLAAVLFGGGYGYMHTAKFGAFPEGARLQKIEASPNYRDGEFRNLEPIPTSTSNKGGVIKGLFRALTAEKDRPRPEKPIPSVKTNLACLDRYEDLVIWLGHSSFYMQLAGHAILIDPVFSDNAAPVPFANEAFQGTNVYTPDDMPGIDVLLITHDHWDHLDYPTVMKLKGKIAKVVCPLGVGAHFERWGFEPSTILELDWNEYLNLKNDLRIHALPARHYSGRTLTRNKSLWAAYALTSANRKIYVSGDSGYGSHFREAGEAFSGFDLAVLDSGQYNEAWRYVHMMPEDAVQATADLQAGSLLPAHAGKFSIARHSWDDPFIRLARAMEQKPVPLLTPKIGEPVPLDSTEHRFSQWWKEGSATNE</sequence>